<reference evidence="1" key="1">
    <citation type="submission" date="2022-03" db="EMBL/GenBank/DDBJ databases">
        <authorList>
            <person name="Alioto T."/>
            <person name="Alioto T."/>
            <person name="Gomez Garrido J."/>
        </authorList>
    </citation>
    <scope>NUCLEOTIDE SEQUENCE</scope>
</reference>
<keyword evidence="2" id="KW-1185">Reference proteome</keyword>
<organism evidence="1 2">
    <name type="scientific">Pelobates cultripes</name>
    <name type="common">Western spadefoot toad</name>
    <dbReference type="NCBI Taxonomy" id="61616"/>
    <lineage>
        <taxon>Eukaryota</taxon>
        <taxon>Metazoa</taxon>
        <taxon>Chordata</taxon>
        <taxon>Craniata</taxon>
        <taxon>Vertebrata</taxon>
        <taxon>Euteleostomi</taxon>
        <taxon>Amphibia</taxon>
        <taxon>Batrachia</taxon>
        <taxon>Anura</taxon>
        <taxon>Pelobatoidea</taxon>
        <taxon>Pelobatidae</taxon>
        <taxon>Pelobates</taxon>
    </lineage>
</organism>
<dbReference type="AlphaFoldDB" id="A0AAD1WHL8"/>
<proteinExistence type="predicted"/>
<feature type="non-terminal residue" evidence="1">
    <location>
        <position position="82"/>
    </location>
</feature>
<evidence type="ECO:0000313" key="1">
    <source>
        <dbReference type="EMBL" id="CAH2306598.1"/>
    </source>
</evidence>
<evidence type="ECO:0000313" key="2">
    <source>
        <dbReference type="Proteomes" id="UP001295444"/>
    </source>
</evidence>
<dbReference type="Proteomes" id="UP001295444">
    <property type="component" value="Chromosome 07"/>
</dbReference>
<gene>
    <name evidence="1" type="ORF">PECUL_23A048680</name>
</gene>
<dbReference type="EMBL" id="OW240918">
    <property type="protein sequence ID" value="CAH2306598.1"/>
    <property type="molecule type" value="Genomic_DNA"/>
</dbReference>
<sequence length="82" mass="9407">MSRSIKSWLKQLDSDVERGIKCQDLNDTIWNLRMATEYLEEALCSIPFNGELLFGKTLDDSIKKAAEGSKVFLPQERRAKKT</sequence>
<protein>
    <submittedName>
        <fullName evidence="1">Uncharacterized protein</fullName>
    </submittedName>
</protein>
<accession>A0AAD1WHL8</accession>
<name>A0AAD1WHL8_PELCU</name>